<dbReference type="AlphaFoldDB" id="A0A8J5CN40"/>
<evidence type="ECO:0000313" key="3">
    <source>
        <dbReference type="Proteomes" id="UP000770661"/>
    </source>
</evidence>
<dbReference type="Proteomes" id="UP000770661">
    <property type="component" value="Unassembled WGS sequence"/>
</dbReference>
<evidence type="ECO:0000313" key="2">
    <source>
        <dbReference type="EMBL" id="KAG0726588.1"/>
    </source>
</evidence>
<name>A0A8J5CN40_CHIOP</name>
<feature type="region of interest" description="Disordered" evidence="1">
    <location>
        <begin position="207"/>
        <end position="228"/>
    </location>
</feature>
<protein>
    <submittedName>
        <fullName evidence="2">Uncharacterized protein</fullName>
    </submittedName>
</protein>
<reference evidence="2" key="1">
    <citation type="submission" date="2020-07" db="EMBL/GenBank/DDBJ databases">
        <title>The High-quality genome of the commercially important snow crab, Chionoecetes opilio.</title>
        <authorList>
            <person name="Jeong J.-H."/>
            <person name="Ryu S."/>
        </authorList>
    </citation>
    <scope>NUCLEOTIDE SEQUENCE</scope>
    <source>
        <strain evidence="2">MADBK_172401_WGS</strain>
        <tissue evidence="2">Digestive gland</tissue>
    </source>
</reference>
<feature type="compositionally biased region" description="Basic and acidic residues" evidence="1">
    <location>
        <begin position="217"/>
        <end position="228"/>
    </location>
</feature>
<dbReference type="OrthoDB" id="6373163at2759"/>
<accession>A0A8J5CN40</accession>
<comment type="caution">
    <text evidence="2">The sequence shown here is derived from an EMBL/GenBank/DDBJ whole genome shotgun (WGS) entry which is preliminary data.</text>
</comment>
<organism evidence="2 3">
    <name type="scientific">Chionoecetes opilio</name>
    <name type="common">Atlantic snow crab</name>
    <name type="synonym">Cancer opilio</name>
    <dbReference type="NCBI Taxonomy" id="41210"/>
    <lineage>
        <taxon>Eukaryota</taxon>
        <taxon>Metazoa</taxon>
        <taxon>Ecdysozoa</taxon>
        <taxon>Arthropoda</taxon>
        <taxon>Crustacea</taxon>
        <taxon>Multicrustacea</taxon>
        <taxon>Malacostraca</taxon>
        <taxon>Eumalacostraca</taxon>
        <taxon>Eucarida</taxon>
        <taxon>Decapoda</taxon>
        <taxon>Pleocyemata</taxon>
        <taxon>Brachyura</taxon>
        <taxon>Eubrachyura</taxon>
        <taxon>Majoidea</taxon>
        <taxon>Majidae</taxon>
        <taxon>Chionoecetes</taxon>
    </lineage>
</organism>
<gene>
    <name evidence="2" type="ORF">GWK47_036239</name>
</gene>
<sequence length="276" mass="30881">MFSANEFTCRGTCYAESTKLLHLPPSLLRYLKYAKALSSRACLSSPSAYLAPPTSTPVTRQGGVKGPLIGSQGMFLGRSHLQHLIGSPTWSLLPLMGRWGWAWWVGAAWLLALPHAHTFTLDAYFKDRVMPPFVPIITTFPKTGHYNSEGTRRALPRHHYSDTSRRRRRRLGLRFNMKFAHEGERRKSECCPPPRRGRWALAVQRGHEMSGLGSSRGRSEGDAEAQERGRHAALRHWCPSGRGGCQALGWLGGDGVQHNTAHSHAYIHVHTYTRAP</sequence>
<keyword evidence="3" id="KW-1185">Reference proteome</keyword>
<proteinExistence type="predicted"/>
<dbReference type="EMBL" id="JACEEZ010004207">
    <property type="protein sequence ID" value="KAG0726588.1"/>
    <property type="molecule type" value="Genomic_DNA"/>
</dbReference>
<evidence type="ECO:0000256" key="1">
    <source>
        <dbReference type="SAM" id="MobiDB-lite"/>
    </source>
</evidence>